<evidence type="ECO:0000313" key="3">
    <source>
        <dbReference type="Proteomes" id="UP001431776"/>
    </source>
</evidence>
<reference evidence="2" key="1">
    <citation type="submission" date="2023-05" db="EMBL/GenBank/DDBJ databases">
        <title>Anaerotaeda fermentans gen. nov., sp. nov., a novel anaerobic planctomycete of the new family within the order Sedimentisphaerales isolated from Taman Peninsula, Russia.</title>
        <authorList>
            <person name="Khomyakova M.A."/>
            <person name="Merkel A.Y."/>
            <person name="Slobodkin A.I."/>
        </authorList>
    </citation>
    <scope>NUCLEOTIDE SEQUENCE</scope>
    <source>
        <strain evidence="2">M17dextr</strain>
    </source>
</reference>
<feature type="compositionally biased region" description="Polar residues" evidence="1">
    <location>
        <begin position="320"/>
        <end position="329"/>
    </location>
</feature>
<name>A0AAW6TWV5_9BACT</name>
<feature type="region of interest" description="Disordered" evidence="1">
    <location>
        <begin position="316"/>
        <end position="336"/>
    </location>
</feature>
<gene>
    <name evidence="2" type="ORF">QJ522_07575</name>
</gene>
<dbReference type="AlphaFoldDB" id="A0AAW6TWV5"/>
<keyword evidence="3" id="KW-1185">Reference proteome</keyword>
<proteinExistence type="predicted"/>
<evidence type="ECO:0000256" key="1">
    <source>
        <dbReference type="SAM" id="MobiDB-lite"/>
    </source>
</evidence>
<comment type="caution">
    <text evidence="2">The sequence shown here is derived from an EMBL/GenBank/DDBJ whole genome shotgun (WGS) entry which is preliminary data.</text>
</comment>
<sequence>MKPIMRIYAVVAVTIVLAGIVRGQVDTDIPEAPVAPTVPHAVSAPAPAFVDKLLANLPSARFGAASPPPLFVVPAREMTVEELTEISEDITVMSRIFENRLRQANLLPDAQGLEVFVTRGYRAALGRDGNLPPHMYLQGYGVVFVMNVDLPLVPGPHVETEELVEPADEGDPVWVRTREELYQPQRPKRRSAAEEAAPKYSAERLETLKTTIINALVHAANMRHLSADEAIVVTITGPTTLRGELARRKIVVGPQAGPEDWLNLIQGEIAGIPVMGSSTALTIRAKSADISAVAKGELTQDEFRQRVQVLSHPVVGEGTALSTSPSSTEFGRRQTR</sequence>
<organism evidence="2 3">
    <name type="scientific">Anaerobaca lacustris</name>
    <dbReference type="NCBI Taxonomy" id="3044600"/>
    <lineage>
        <taxon>Bacteria</taxon>
        <taxon>Pseudomonadati</taxon>
        <taxon>Planctomycetota</taxon>
        <taxon>Phycisphaerae</taxon>
        <taxon>Sedimentisphaerales</taxon>
        <taxon>Anaerobacaceae</taxon>
        <taxon>Anaerobaca</taxon>
    </lineage>
</organism>
<dbReference type="RefSeq" id="WP_349244312.1">
    <property type="nucleotide sequence ID" value="NZ_JASCXX010000007.1"/>
</dbReference>
<protein>
    <submittedName>
        <fullName evidence="2">Uncharacterized protein</fullName>
    </submittedName>
</protein>
<dbReference type="Proteomes" id="UP001431776">
    <property type="component" value="Unassembled WGS sequence"/>
</dbReference>
<evidence type="ECO:0000313" key="2">
    <source>
        <dbReference type="EMBL" id="MDI6448902.1"/>
    </source>
</evidence>
<dbReference type="EMBL" id="JASCXX010000007">
    <property type="protein sequence ID" value="MDI6448902.1"/>
    <property type="molecule type" value="Genomic_DNA"/>
</dbReference>
<accession>A0AAW6TWV5</accession>